<feature type="transmembrane region" description="Helical" evidence="1">
    <location>
        <begin position="110"/>
        <end position="130"/>
    </location>
</feature>
<evidence type="ECO:0008006" key="4">
    <source>
        <dbReference type="Google" id="ProtNLM"/>
    </source>
</evidence>
<evidence type="ECO:0000313" key="3">
    <source>
        <dbReference type="Proteomes" id="UP001076655"/>
    </source>
</evidence>
<proteinExistence type="predicted"/>
<keyword evidence="1" id="KW-0472">Membrane</keyword>
<protein>
    <recommendedName>
        <fullName evidence="4">DUF805 domain-containing protein</fullName>
    </recommendedName>
</protein>
<dbReference type="EMBL" id="JAPNMI010000003">
    <property type="protein sequence ID" value="MCY0789203.1"/>
    <property type="molecule type" value="Genomic_DNA"/>
</dbReference>
<keyword evidence="1" id="KW-0812">Transmembrane</keyword>
<feature type="transmembrane region" description="Helical" evidence="1">
    <location>
        <begin position="55"/>
        <end position="76"/>
    </location>
</feature>
<feature type="transmembrane region" description="Helical" evidence="1">
    <location>
        <begin position="83"/>
        <end position="104"/>
    </location>
</feature>
<sequence length="137" mass="15601">MHKQIFRELFKPDSTSVLARWPYFIANLWLGLFTGLAVLTMPVYPDLLGFPYSSFYFFTYIAVAGGIFLWCSVNILAKRLRDIGFTMACNAAILYTAIDLLLIWQTDYLIVDLISIAITIMIMLIPAGYLNKKEISV</sequence>
<evidence type="ECO:0000256" key="1">
    <source>
        <dbReference type="SAM" id="Phobius"/>
    </source>
</evidence>
<organism evidence="2 3">
    <name type="scientific">Morganella morganii</name>
    <name type="common">Proteus morganii</name>
    <dbReference type="NCBI Taxonomy" id="582"/>
    <lineage>
        <taxon>Bacteria</taxon>
        <taxon>Pseudomonadati</taxon>
        <taxon>Pseudomonadota</taxon>
        <taxon>Gammaproteobacteria</taxon>
        <taxon>Enterobacterales</taxon>
        <taxon>Morganellaceae</taxon>
        <taxon>Morganella</taxon>
    </lineage>
</organism>
<gene>
    <name evidence="2" type="ORF">N0392_05835</name>
</gene>
<evidence type="ECO:0000313" key="2">
    <source>
        <dbReference type="EMBL" id="MCY0789203.1"/>
    </source>
</evidence>
<keyword evidence="1" id="KW-1133">Transmembrane helix</keyword>
<reference evidence="2" key="1">
    <citation type="submission" date="2022-08" db="EMBL/GenBank/DDBJ databases">
        <authorList>
            <person name="Dale J.L."/>
        </authorList>
    </citation>
    <scope>NUCLEOTIDE SEQUENCE</scope>
    <source>
        <strain evidence="2">2022EL-00758</strain>
    </source>
</reference>
<dbReference type="Proteomes" id="UP001076655">
    <property type="component" value="Unassembled WGS sequence"/>
</dbReference>
<dbReference type="RefSeq" id="WP_267785330.1">
    <property type="nucleotide sequence ID" value="NZ_JAPNMI010000003.1"/>
</dbReference>
<name>A0A9Q4CPW2_MORMO</name>
<comment type="caution">
    <text evidence="2">The sequence shown here is derived from an EMBL/GenBank/DDBJ whole genome shotgun (WGS) entry which is preliminary data.</text>
</comment>
<feature type="transmembrane region" description="Helical" evidence="1">
    <location>
        <begin position="21"/>
        <end position="43"/>
    </location>
</feature>
<dbReference type="AlphaFoldDB" id="A0A9Q4CPW2"/>
<accession>A0A9Q4CPW2</accession>